<dbReference type="STRING" id="1234409.C683_1163"/>
<organism evidence="2 3">
    <name type="scientific">Catellicoccus marimammalium M35/04/3</name>
    <dbReference type="NCBI Taxonomy" id="1234409"/>
    <lineage>
        <taxon>Bacteria</taxon>
        <taxon>Bacillati</taxon>
        <taxon>Bacillota</taxon>
        <taxon>Bacilli</taxon>
        <taxon>Lactobacillales</taxon>
        <taxon>Enterococcaceae</taxon>
        <taxon>Catellicoccus</taxon>
    </lineage>
</organism>
<dbReference type="InterPro" id="IPR036514">
    <property type="entry name" value="SGNH_hydro_sf"/>
</dbReference>
<dbReference type="EMBL" id="AMYT01000022">
    <property type="protein sequence ID" value="EKU26888.1"/>
    <property type="molecule type" value="Genomic_DNA"/>
</dbReference>
<name>K8ZJX0_9ENTE</name>
<dbReference type="AlphaFoldDB" id="K8ZJX0"/>
<sequence length="210" mass="24095">MRLEQDDKILFLGGLNTGAGRKYDDFSDMGRGFAMITAAALDARHPDLSLRFANAAQLGDNSQIMMESMNERCIEQKPNVVIIFAGHQDAILAEQHHEQATLKEYSRFNRNLRQLIQEIQNTVTRRIILLEPFLLDVNSQTRALRIDMNQKIQILREIARDCQCEYVALDGIINELAIRYGNQAYIAEDGMTYHPATHHIIAQRLLEHFE</sequence>
<evidence type="ECO:0000313" key="3">
    <source>
        <dbReference type="Proteomes" id="UP000016057"/>
    </source>
</evidence>
<feature type="domain" description="SGNH hydrolase-type esterase" evidence="1">
    <location>
        <begin position="30"/>
        <end position="195"/>
    </location>
</feature>
<accession>K8ZJX0</accession>
<dbReference type="RefSeq" id="WP_009491964.1">
    <property type="nucleotide sequence ID" value="NZ_AMYT01000022.1"/>
</dbReference>
<dbReference type="Pfam" id="PF13472">
    <property type="entry name" value="Lipase_GDSL_2"/>
    <property type="match status" value="1"/>
</dbReference>
<protein>
    <submittedName>
        <fullName evidence="2">Lipase/acylhydrolase family protein</fullName>
    </submittedName>
</protein>
<dbReference type="GO" id="GO:0016787">
    <property type="term" value="F:hydrolase activity"/>
    <property type="evidence" value="ECO:0007669"/>
    <property type="project" value="UniProtKB-KW"/>
</dbReference>
<reference evidence="2 3" key="1">
    <citation type="journal article" date="2013" name="Genome Announc.">
        <title>Draft Genome Sequence of Catellicoccus marimammalium, a Novel Species Commonly Found in Gull Feces.</title>
        <authorList>
            <person name="Weigand M.R."/>
            <person name="Ryu H."/>
            <person name="Bozcek L."/>
            <person name="Konstantinidis K.T."/>
            <person name="Santo Domingo J.W."/>
        </authorList>
    </citation>
    <scope>NUCLEOTIDE SEQUENCE [LARGE SCALE GENOMIC DNA]</scope>
    <source>
        <strain evidence="2 3">M35/04/3</strain>
    </source>
</reference>
<keyword evidence="2" id="KW-0378">Hydrolase</keyword>
<evidence type="ECO:0000259" key="1">
    <source>
        <dbReference type="Pfam" id="PF13472"/>
    </source>
</evidence>
<evidence type="ECO:0000313" key="2">
    <source>
        <dbReference type="EMBL" id="EKU26888.1"/>
    </source>
</evidence>
<dbReference type="Gene3D" id="3.40.50.1110">
    <property type="entry name" value="SGNH hydrolase"/>
    <property type="match status" value="1"/>
</dbReference>
<gene>
    <name evidence="2" type="ORF">C683_1163</name>
</gene>
<dbReference type="eggNOG" id="COG2755">
    <property type="taxonomic scope" value="Bacteria"/>
</dbReference>
<dbReference type="Proteomes" id="UP000016057">
    <property type="component" value="Unassembled WGS sequence"/>
</dbReference>
<dbReference type="SUPFAM" id="SSF52266">
    <property type="entry name" value="SGNH hydrolase"/>
    <property type="match status" value="1"/>
</dbReference>
<comment type="caution">
    <text evidence="2">The sequence shown here is derived from an EMBL/GenBank/DDBJ whole genome shotgun (WGS) entry which is preliminary data.</text>
</comment>
<dbReference type="InterPro" id="IPR013830">
    <property type="entry name" value="SGNH_hydro"/>
</dbReference>
<proteinExistence type="predicted"/>
<dbReference type="OrthoDB" id="9794725at2"/>
<keyword evidence="3" id="KW-1185">Reference proteome</keyword>